<dbReference type="AlphaFoldDB" id="A0A238YSE6"/>
<evidence type="ECO:0000256" key="6">
    <source>
        <dbReference type="ARBA" id="ARBA00022692"/>
    </source>
</evidence>
<dbReference type="NCBIfam" id="TIGR01352">
    <property type="entry name" value="tonB_Cterm"/>
    <property type="match status" value="1"/>
</dbReference>
<feature type="domain" description="TonB C-terminal" evidence="10">
    <location>
        <begin position="246"/>
        <end position="343"/>
    </location>
</feature>
<reference evidence="12" key="1">
    <citation type="submission" date="2017-06" db="EMBL/GenBank/DDBJ databases">
        <authorList>
            <person name="Varghese N."/>
            <person name="Submissions S."/>
        </authorList>
    </citation>
    <scope>NUCLEOTIDE SEQUENCE [LARGE SCALE GENOMIC DNA]</scope>
    <source>
        <strain evidence="12">DSM 28041</strain>
    </source>
</reference>
<dbReference type="InterPro" id="IPR037682">
    <property type="entry name" value="TonB_C"/>
</dbReference>
<gene>
    <name evidence="11" type="ORF">SAMN06269173_10668</name>
</gene>
<dbReference type="GO" id="GO:0055085">
    <property type="term" value="P:transmembrane transport"/>
    <property type="evidence" value="ECO:0007669"/>
    <property type="project" value="InterPro"/>
</dbReference>
<accession>A0A238YSE6</accession>
<dbReference type="GO" id="GO:0098797">
    <property type="term" value="C:plasma membrane protein complex"/>
    <property type="evidence" value="ECO:0007669"/>
    <property type="project" value="TreeGrafter"/>
</dbReference>
<organism evidence="11 12">
    <name type="scientific">Hymenobacter mucosus</name>
    <dbReference type="NCBI Taxonomy" id="1411120"/>
    <lineage>
        <taxon>Bacteria</taxon>
        <taxon>Pseudomonadati</taxon>
        <taxon>Bacteroidota</taxon>
        <taxon>Cytophagia</taxon>
        <taxon>Cytophagales</taxon>
        <taxon>Hymenobacteraceae</taxon>
        <taxon>Hymenobacter</taxon>
    </lineage>
</organism>
<proteinExistence type="inferred from homology"/>
<evidence type="ECO:0000256" key="8">
    <source>
        <dbReference type="ARBA" id="ARBA00022989"/>
    </source>
</evidence>
<comment type="subcellular location">
    <subcellularLocation>
        <location evidence="1">Cell inner membrane</location>
        <topology evidence="1">Single-pass membrane protein</topology>
        <orientation evidence="1">Periplasmic side</orientation>
    </subcellularLocation>
</comment>
<evidence type="ECO:0000256" key="3">
    <source>
        <dbReference type="ARBA" id="ARBA00022448"/>
    </source>
</evidence>
<keyword evidence="5" id="KW-0997">Cell inner membrane</keyword>
<dbReference type="GO" id="GO:0015031">
    <property type="term" value="P:protein transport"/>
    <property type="evidence" value="ECO:0007669"/>
    <property type="project" value="UniProtKB-KW"/>
</dbReference>
<dbReference type="EMBL" id="FZNS01000006">
    <property type="protein sequence ID" value="SNR74196.1"/>
    <property type="molecule type" value="Genomic_DNA"/>
</dbReference>
<dbReference type="PROSITE" id="PS52015">
    <property type="entry name" value="TONB_CTD"/>
    <property type="match status" value="1"/>
</dbReference>
<name>A0A238YSE6_9BACT</name>
<dbReference type="PANTHER" id="PTHR33446:SF2">
    <property type="entry name" value="PROTEIN TONB"/>
    <property type="match status" value="1"/>
</dbReference>
<evidence type="ECO:0000256" key="9">
    <source>
        <dbReference type="ARBA" id="ARBA00023136"/>
    </source>
</evidence>
<evidence type="ECO:0000313" key="12">
    <source>
        <dbReference type="Proteomes" id="UP000198310"/>
    </source>
</evidence>
<dbReference type="GO" id="GO:0031992">
    <property type="term" value="F:energy transducer activity"/>
    <property type="evidence" value="ECO:0007669"/>
    <property type="project" value="TreeGrafter"/>
</dbReference>
<evidence type="ECO:0000313" key="11">
    <source>
        <dbReference type="EMBL" id="SNR74196.1"/>
    </source>
</evidence>
<evidence type="ECO:0000256" key="2">
    <source>
        <dbReference type="ARBA" id="ARBA00006555"/>
    </source>
</evidence>
<dbReference type="SUPFAM" id="SSF74653">
    <property type="entry name" value="TolA/TonB C-terminal domain"/>
    <property type="match status" value="1"/>
</dbReference>
<keyword evidence="4" id="KW-1003">Cell membrane</keyword>
<dbReference type="Proteomes" id="UP000198310">
    <property type="component" value="Unassembled WGS sequence"/>
</dbReference>
<dbReference type="InterPro" id="IPR051045">
    <property type="entry name" value="TonB-dependent_transducer"/>
</dbReference>
<evidence type="ECO:0000256" key="1">
    <source>
        <dbReference type="ARBA" id="ARBA00004383"/>
    </source>
</evidence>
<dbReference type="Gene3D" id="3.30.1150.10">
    <property type="match status" value="1"/>
</dbReference>
<keyword evidence="12" id="KW-1185">Reference proteome</keyword>
<evidence type="ECO:0000256" key="4">
    <source>
        <dbReference type="ARBA" id="ARBA00022475"/>
    </source>
</evidence>
<evidence type="ECO:0000256" key="7">
    <source>
        <dbReference type="ARBA" id="ARBA00022927"/>
    </source>
</evidence>
<keyword evidence="3" id="KW-0813">Transport</keyword>
<dbReference type="PANTHER" id="PTHR33446">
    <property type="entry name" value="PROTEIN TONB-RELATED"/>
    <property type="match status" value="1"/>
</dbReference>
<dbReference type="RefSeq" id="WP_089333210.1">
    <property type="nucleotide sequence ID" value="NZ_FZNS01000006.1"/>
</dbReference>
<dbReference type="Pfam" id="PF03544">
    <property type="entry name" value="TonB_C"/>
    <property type="match status" value="1"/>
</dbReference>
<evidence type="ECO:0000256" key="5">
    <source>
        <dbReference type="ARBA" id="ARBA00022519"/>
    </source>
</evidence>
<dbReference type="InterPro" id="IPR006260">
    <property type="entry name" value="TonB/TolA_C"/>
</dbReference>
<keyword evidence="8" id="KW-1133">Transmembrane helix</keyword>
<protein>
    <submittedName>
        <fullName evidence="11">TonB family C-terminal domain-containing protein</fullName>
    </submittedName>
</protein>
<evidence type="ECO:0000259" key="10">
    <source>
        <dbReference type="PROSITE" id="PS52015"/>
    </source>
</evidence>
<keyword evidence="6" id="KW-0812">Transmembrane</keyword>
<comment type="similarity">
    <text evidence="2">Belongs to the TonB family.</text>
</comment>
<keyword evidence="7" id="KW-0653">Protein transport</keyword>
<keyword evidence="9" id="KW-0472">Membrane</keyword>
<sequence length="480" mass="52334">MPTFTPTRFLQIGLLGILSTACQQEKPARTEPATSPALADTLNLDSLAQPVATPVRRDWHRVERPTSRNAPLIVYQRGIHKPAAFNADAPPMEARLQDLTLKASEYFQIDPARPAELRGQDGTIVRIPAGALVDRQQRPATGTVWIELKECYSVADLLLSNLLTETETGVALELAGAVLVRATAGGQQLALAAGREMQVEMAEEARRVQQLYYGQAAPATEPVRWAEAPSKEEPEQNVYTTAEQMPGYGNGPADLNRLIRYPRQAQERQTQGLVLASFVVDESGRITSPRIVRSLGDGCDQEVLRVLRQTSGRWKPGRQGGQAVKVRMTLPIRFSFQEGRATAADEMLATTASDAEATLPGFTDVTGGLWVGQLGWVAVGKEWRGPASPYYVPFASATEHTTLRVVVPGRRVVLAGQPQAGGYQFMSVPSFTKVVLLGMRYENGTPFVARQDVRTSSPPDSLQFAETTLGDLEATLARFN</sequence>